<dbReference type="STRING" id="320787.CA2015_3529"/>
<dbReference type="SUPFAM" id="SSF143120">
    <property type="entry name" value="YefM-like"/>
    <property type="match status" value="1"/>
</dbReference>
<dbReference type="Proteomes" id="UP000036520">
    <property type="component" value="Chromosome"/>
</dbReference>
<organism evidence="3 4">
    <name type="scientific">Cyclobacterium amurskyense</name>
    <dbReference type="NCBI Taxonomy" id="320787"/>
    <lineage>
        <taxon>Bacteria</taxon>
        <taxon>Pseudomonadati</taxon>
        <taxon>Bacteroidota</taxon>
        <taxon>Cytophagia</taxon>
        <taxon>Cytophagales</taxon>
        <taxon>Cyclobacteriaceae</taxon>
        <taxon>Cyclobacterium</taxon>
    </lineage>
</organism>
<name>A0A0H4PF93_9BACT</name>
<dbReference type="InterPro" id="IPR051405">
    <property type="entry name" value="phD/YefM_antitoxin"/>
</dbReference>
<evidence type="ECO:0000313" key="4">
    <source>
        <dbReference type="Proteomes" id="UP000036520"/>
    </source>
</evidence>
<dbReference type="OrthoDB" id="1524837at2"/>
<reference evidence="3 4" key="1">
    <citation type="submission" date="2015-07" db="EMBL/GenBank/DDBJ databases">
        <authorList>
            <person name="Kim K.M."/>
        </authorList>
    </citation>
    <scope>NUCLEOTIDE SEQUENCE [LARGE SCALE GENOMIC DNA]</scope>
    <source>
        <strain evidence="3 4">KCTC 12363</strain>
    </source>
</reference>
<accession>A0A0H4PF93</accession>
<dbReference type="Gene3D" id="6.10.250.330">
    <property type="match status" value="1"/>
</dbReference>
<evidence type="ECO:0000256" key="1">
    <source>
        <dbReference type="ARBA" id="ARBA00009981"/>
    </source>
</evidence>
<dbReference type="InterPro" id="IPR006442">
    <property type="entry name" value="Antitoxin_Phd/YefM"/>
</dbReference>
<proteinExistence type="inferred from homology"/>
<dbReference type="EMBL" id="CP012040">
    <property type="protein sequence ID" value="AKP52909.1"/>
    <property type="molecule type" value="Genomic_DNA"/>
</dbReference>
<gene>
    <name evidence="3" type="ORF">CA2015_3529</name>
</gene>
<dbReference type="InterPro" id="IPR036165">
    <property type="entry name" value="YefM-like_sf"/>
</dbReference>
<evidence type="ECO:0000313" key="3">
    <source>
        <dbReference type="EMBL" id="AKP52909.1"/>
    </source>
</evidence>
<dbReference type="Pfam" id="PF02604">
    <property type="entry name" value="PhdYeFM_antitox"/>
    <property type="match status" value="1"/>
</dbReference>
<keyword evidence="4" id="KW-1185">Reference proteome</keyword>
<protein>
    <recommendedName>
        <fullName evidence="2">Antitoxin</fullName>
    </recommendedName>
</protein>
<dbReference type="PANTHER" id="PTHR33713:SF6">
    <property type="entry name" value="ANTITOXIN YEFM"/>
    <property type="match status" value="1"/>
</dbReference>
<dbReference type="PANTHER" id="PTHR33713">
    <property type="entry name" value="ANTITOXIN YAFN-RELATED"/>
    <property type="match status" value="1"/>
</dbReference>
<comment type="similarity">
    <text evidence="1 2">Belongs to the phD/YefM antitoxin family.</text>
</comment>
<comment type="function">
    <text evidence="2">Antitoxin component of a type II toxin-antitoxin (TA) system.</text>
</comment>
<sequence>MYGIMYVYAYIVEKAMKALTITSLRQRMKEHFDSVSKSLEVIIVPRKREEDAVVIMSIREYNSLMETGHLLSTESNRNRLRESIAQMKGGDTVSFDD</sequence>
<evidence type="ECO:0000256" key="2">
    <source>
        <dbReference type="RuleBase" id="RU362080"/>
    </source>
</evidence>
<dbReference type="Gene3D" id="3.40.1620.10">
    <property type="entry name" value="YefM-like domain"/>
    <property type="match status" value="1"/>
</dbReference>
<dbReference type="KEGG" id="camu:CA2015_3529"/>
<dbReference type="AlphaFoldDB" id="A0A0H4PF93"/>